<evidence type="ECO:0000256" key="1">
    <source>
        <dbReference type="ARBA" id="ARBA00003207"/>
    </source>
</evidence>
<comment type="subcellular location">
    <subcellularLocation>
        <location evidence="2 9">Secreted</location>
    </subcellularLocation>
</comment>
<gene>
    <name evidence="12" type="primary">TAC1</name>
    <name evidence="12" type="ORF">G0U57_018697</name>
</gene>
<dbReference type="GO" id="GO:0007217">
    <property type="term" value="P:tachykinin receptor signaling pathway"/>
    <property type="evidence" value="ECO:0007669"/>
    <property type="project" value="InterPro"/>
</dbReference>
<evidence type="ECO:0000256" key="9">
    <source>
        <dbReference type="RuleBase" id="RU003786"/>
    </source>
</evidence>
<keyword evidence="7" id="KW-0027">Amidation</keyword>
<comment type="function">
    <text evidence="1 9">Tachykinins are active peptides which excite neurons, evoke behavioral responses, are potent vasodilators and secretagogues, and contract (directly or indirectly) many smooth muscles.</text>
</comment>
<dbReference type="GO" id="GO:0005576">
    <property type="term" value="C:extracellular region"/>
    <property type="evidence" value="ECO:0007669"/>
    <property type="project" value="UniProtKB-SubCell"/>
</dbReference>
<dbReference type="InterPro" id="IPR008215">
    <property type="entry name" value="Tachykinin_dom"/>
</dbReference>
<comment type="similarity">
    <text evidence="3 9">Belongs to the tachykinin family.</text>
</comment>
<keyword evidence="13" id="KW-1185">Reference proteome</keyword>
<feature type="region of interest" description="Disordered" evidence="10">
    <location>
        <begin position="152"/>
        <end position="175"/>
    </location>
</feature>
<accession>A0A8T1THH9</accession>
<evidence type="ECO:0000256" key="8">
    <source>
        <dbReference type="ARBA" id="ARBA00023320"/>
    </source>
</evidence>
<dbReference type="GO" id="GO:0007218">
    <property type="term" value="P:neuropeptide signaling pathway"/>
    <property type="evidence" value="ECO:0007669"/>
    <property type="project" value="UniProtKB-KW"/>
</dbReference>
<evidence type="ECO:0000256" key="5">
    <source>
        <dbReference type="ARBA" id="ARBA00022685"/>
    </source>
</evidence>
<feature type="domain" description="Tachykinin" evidence="11">
    <location>
        <begin position="142"/>
        <end position="152"/>
    </location>
</feature>
<evidence type="ECO:0000256" key="10">
    <source>
        <dbReference type="SAM" id="MobiDB-lite"/>
    </source>
</evidence>
<sequence length="175" mass="19906">YINWRALGRAFRHTGREQRRASRCPIAVTATSSNWPESSGHWSATHPPHEGYCLAGGEAKMKILVAFAALFLISAQVFAEEIGANDDLNYWSDWSDSDQLKEELPLPLEHFLQRIARRPRPQQFYGLMGKRDAGYGQISHKRHKTDSFVGLMGKRSLSSGSSEKNTAQNYERRRK</sequence>
<proteinExistence type="inferred from homology"/>
<keyword evidence="6" id="KW-0732">Signal</keyword>
<evidence type="ECO:0000256" key="6">
    <source>
        <dbReference type="ARBA" id="ARBA00022729"/>
    </source>
</evidence>
<evidence type="ECO:0000256" key="2">
    <source>
        <dbReference type="ARBA" id="ARBA00004613"/>
    </source>
</evidence>
<keyword evidence="5" id="KW-0165">Cleavage on pair of basic residues</keyword>
<feature type="non-terminal residue" evidence="12">
    <location>
        <position position="1"/>
    </location>
</feature>
<dbReference type="PANTHER" id="PTHR11250:SF0">
    <property type="entry name" value="TACHYKININ PRECURSOR 1"/>
    <property type="match status" value="1"/>
</dbReference>
<dbReference type="SMART" id="SM00203">
    <property type="entry name" value="TK"/>
    <property type="match status" value="2"/>
</dbReference>
<feature type="domain" description="Tachykinin" evidence="11">
    <location>
        <begin position="118"/>
        <end position="128"/>
    </location>
</feature>
<comment type="caution">
    <text evidence="12">The sequence shown here is derived from an EMBL/GenBank/DDBJ whole genome shotgun (WGS) entry which is preliminary data.</text>
</comment>
<dbReference type="AlphaFoldDB" id="A0A8T1THH9"/>
<dbReference type="Proteomes" id="UP000765507">
    <property type="component" value="Unassembled WGS sequence"/>
</dbReference>
<dbReference type="Pfam" id="PF02202">
    <property type="entry name" value="Tachykinin"/>
    <property type="match status" value="1"/>
</dbReference>
<evidence type="ECO:0000313" key="12">
    <source>
        <dbReference type="EMBL" id="KAG6940194.1"/>
    </source>
</evidence>
<evidence type="ECO:0000259" key="11">
    <source>
        <dbReference type="SMART" id="SM00203"/>
    </source>
</evidence>
<reference evidence="12 13" key="1">
    <citation type="journal article" date="2020" name="G3 (Bethesda)">
        <title>Draft Genome of the Common Snapping Turtle, Chelydra serpentina, a Model for Phenotypic Plasticity in Reptiles.</title>
        <authorList>
            <person name="Das D."/>
            <person name="Singh S.K."/>
            <person name="Bierstedt J."/>
            <person name="Erickson A."/>
            <person name="Galli G.L.J."/>
            <person name="Crossley D.A. 2nd"/>
            <person name="Rhen T."/>
        </authorList>
    </citation>
    <scope>NUCLEOTIDE SEQUENCE [LARGE SCALE GENOMIC DNA]</scope>
    <source>
        <strain evidence="12">KW</strain>
    </source>
</reference>
<organism evidence="12 13">
    <name type="scientific">Chelydra serpentina</name>
    <name type="common">Snapping turtle</name>
    <name type="synonym">Testudo serpentina</name>
    <dbReference type="NCBI Taxonomy" id="8475"/>
    <lineage>
        <taxon>Eukaryota</taxon>
        <taxon>Metazoa</taxon>
        <taxon>Chordata</taxon>
        <taxon>Craniata</taxon>
        <taxon>Vertebrata</taxon>
        <taxon>Euteleostomi</taxon>
        <taxon>Archelosauria</taxon>
        <taxon>Testudinata</taxon>
        <taxon>Testudines</taxon>
        <taxon>Cryptodira</taxon>
        <taxon>Durocryptodira</taxon>
        <taxon>Americhelydia</taxon>
        <taxon>Chelydroidea</taxon>
        <taxon>Chelydridae</taxon>
        <taxon>Chelydra</taxon>
    </lineage>
</organism>
<name>A0A8T1THH9_CHESE</name>
<evidence type="ECO:0000256" key="4">
    <source>
        <dbReference type="ARBA" id="ARBA00022525"/>
    </source>
</evidence>
<evidence type="ECO:0000256" key="7">
    <source>
        <dbReference type="ARBA" id="ARBA00022815"/>
    </source>
</evidence>
<protein>
    <submittedName>
        <fullName evidence="12">Tachykinin 1</fullName>
    </submittedName>
</protein>
<dbReference type="OrthoDB" id="9936276at2759"/>
<evidence type="ECO:0000256" key="3">
    <source>
        <dbReference type="ARBA" id="ARBA00007518"/>
    </source>
</evidence>
<keyword evidence="8 9" id="KW-0527">Neuropeptide</keyword>
<keyword evidence="4 9" id="KW-0964">Secreted</keyword>
<dbReference type="InterPro" id="IPR013055">
    <property type="entry name" value="Tachy_Neuro_lke_CS"/>
</dbReference>
<dbReference type="EMBL" id="JAHGAV010000006">
    <property type="protein sequence ID" value="KAG6940194.1"/>
    <property type="molecule type" value="Genomic_DNA"/>
</dbReference>
<evidence type="ECO:0000313" key="13">
    <source>
        <dbReference type="Proteomes" id="UP000765507"/>
    </source>
</evidence>
<dbReference type="PROSITE" id="PS00267">
    <property type="entry name" value="TACHYKININ"/>
    <property type="match status" value="1"/>
</dbReference>
<dbReference type="InterPro" id="IPR008216">
    <property type="entry name" value="Tachykinin_fam"/>
</dbReference>
<dbReference type="PANTHER" id="PTHR11250">
    <property type="entry name" value="TACHYKININ"/>
    <property type="match status" value="1"/>
</dbReference>
<feature type="compositionally biased region" description="Polar residues" evidence="10">
    <location>
        <begin position="156"/>
        <end position="169"/>
    </location>
</feature>
<dbReference type="PRINTS" id="PR01829">
    <property type="entry name" value="PROTACHYKNIN"/>
</dbReference>